<dbReference type="Pfam" id="PF26639">
    <property type="entry name" value="Het-6_barrel"/>
    <property type="match status" value="1"/>
</dbReference>
<proteinExistence type="predicted"/>
<dbReference type="EMBL" id="ML978130">
    <property type="protein sequence ID" value="KAF2096052.1"/>
    <property type="molecule type" value="Genomic_DNA"/>
</dbReference>
<evidence type="ECO:0000313" key="2">
    <source>
        <dbReference type="EMBL" id="KAF2096052.1"/>
    </source>
</evidence>
<feature type="domain" description="Heterokaryon incompatibility" evidence="1">
    <location>
        <begin position="54"/>
        <end position="214"/>
    </location>
</feature>
<organism evidence="2 3">
    <name type="scientific">Rhizodiscina lignyota</name>
    <dbReference type="NCBI Taxonomy" id="1504668"/>
    <lineage>
        <taxon>Eukaryota</taxon>
        <taxon>Fungi</taxon>
        <taxon>Dikarya</taxon>
        <taxon>Ascomycota</taxon>
        <taxon>Pezizomycotina</taxon>
        <taxon>Dothideomycetes</taxon>
        <taxon>Pleosporomycetidae</taxon>
        <taxon>Aulographales</taxon>
        <taxon>Rhizodiscinaceae</taxon>
        <taxon>Rhizodiscina</taxon>
    </lineage>
</organism>
<dbReference type="Proteomes" id="UP000799772">
    <property type="component" value="Unassembled WGS sequence"/>
</dbReference>
<dbReference type="InterPro" id="IPR010730">
    <property type="entry name" value="HET"/>
</dbReference>
<evidence type="ECO:0000313" key="3">
    <source>
        <dbReference type="Proteomes" id="UP000799772"/>
    </source>
</evidence>
<evidence type="ECO:0000259" key="1">
    <source>
        <dbReference type="Pfam" id="PF06985"/>
    </source>
</evidence>
<name>A0A9P4IAE0_9PEZI</name>
<gene>
    <name evidence="2" type="ORF">NA57DRAFT_78822</name>
</gene>
<accession>A0A9P4IAE0</accession>
<reference evidence="2" key="1">
    <citation type="journal article" date="2020" name="Stud. Mycol.">
        <title>101 Dothideomycetes genomes: a test case for predicting lifestyles and emergence of pathogens.</title>
        <authorList>
            <person name="Haridas S."/>
            <person name="Albert R."/>
            <person name="Binder M."/>
            <person name="Bloem J."/>
            <person name="Labutti K."/>
            <person name="Salamov A."/>
            <person name="Andreopoulos B."/>
            <person name="Baker S."/>
            <person name="Barry K."/>
            <person name="Bills G."/>
            <person name="Bluhm B."/>
            <person name="Cannon C."/>
            <person name="Castanera R."/>
            <person name="Culley D."/>
            <person name="Daum C."/>
            <person name="Ezra D."/>
            <person name="Gonzalez J."/>
            <person name="Henrissat B."/>
            <person name="Kuo A."/>
            <person name="Liang C."/>
            <person name="Lipzen A."/>
            <person name="Lutzoni F."/>
            <person name="Magnuson J."/>
            <person name="Mondo S."/>
            <person name="Nolan M."/>
            <person name="Ohm R."/>
            <person name="Pangilinan J."/>
            <person name="Park H.-J."/>
            <person name="Ramirez L."/>
            <person name="Alfaro M."/>
            <person name="Sun H."/>
            <person name="Tritt A."/>
            <person name="Yoshinaga Y."/>
            <person name="Zwiers L.-H."/>
            <person name="Turgeon B."/>
            <person name="Goodwin S."/>
            <person name="Spatafora J."/>
            <person name="Crous P."/>
            <person name="Grigoriev I."/>
        </authorList>
    </citation>
    <scope>NUCLEOTIDE SEQUENCE</scope>
    <source>
        <strain evidence="2">CBS 133067</strain>
    </source>
</reference>
<keyword evidence="3" id="KW-1185">Reference proteome</keyword>
<dbReference type="OrthoDB" id="5386682at2759"/>
<sequence length="636" mass="71859">MPRSSPPGAPSPYSIYVNRLGPVAVRVLEITPGTVNEELRVSMRVVPLDNPGVYDAISYVWGTTTRSGNIICNGRLLTITTNLEDALRRIRDPTEKRRVWADALCINQEDVVEKNNQVAIMKRIFERARQVLIWMARDDDGSAQAAINIFSIASQYVKEQAGGDWDTMVRIVAAETPAQRDDTRDLPARGDQKWDALVRFMERPWFSRTRVIQEVSFNRRATMLVGFESLQIGLSEVCHTILWLSLKICIPKSARNFDNVFFIMRCHDLKTYPLRDRIYFIREFAATKNVDKIYGILGVSTEGADLAQHPRLRIDYAREDNFHSVYRDAVRHLIEYSDITLGSLSPLHPLHLIYNLDPTGVIDKTRCSWIPTLELPSREDEGKGLAWVSQNWSIQDQGSFDASKDTRPIMLESEEEILVLQGLLIDTIRSVSKDIAQRSTDTSQKASAVTKCWRMCAADPDTAHQYGHALEDAFAKTVTQSYLEGSSYLDEDRDNVQQVLNGGFHNGNSFAAYWESRLRVVKENSLTGADLLLLEQLRPKSAPLPEQQFGLLFELRIASGRAFFLTSHGYIGMGMPAVLPGDAVCVLFGGITPFVLRPDGEYYRFIGECYVEGLMEGEAIDDFERGRLQEALFQIV</sequence>
<dbReference type="PANTHER" id="PTHR24148:SF64">
    <property type="entry name" value="HETEROKARYON INCOMPATIBILITY DOMAIN-CONTAINING PROTEIN"/>
    <property type="match status" value="1"/>
</dbReference>
<dbReference type="PANTHER" id="PTHR24148">
    <property type="entry name" value="ANKYRIN REPEAT DOMAIN-CONTAINING PROTEIN 39 HOMOLOG-RELATED"/>
    <property type="match status" value="1"/>
</dbReference>
<dbReference type="InterPro" id="IPR052895">
    <property type="entry name" value="HetReg/Transcr_Mod"/>
</dbReference>
<dbReference type="Pfam" id="PF06985">
    <property type="entry name" value="HET"/>
    <property type="match status" value="1"/>
</dbReference>
<dbReference type="AlphaFoldDB" id="A0A9P4IAE0"/>
<comment type="caution">
    <text evidence="2">The sequence shown here is derived from an EMBL/GenBank/DDBJ whole genome shotgun (WGS) entry which is preliminary data.</text>
</comment>
<protein>
    <recommendedName>
        <fullName evidence="1">Heterokaryon incompatibility domain-containing protein</fullName>
    </recommendedName>
</protein>